<organism evidence="10 11">
    <name type="scientific">Rhodofomes roseus</name>
    <dbReference type="NCBI Taxonomy" id="34475"/>
    <lineage>
        <taxon>Eukaryota</taxon>
        <taxon>Fungi</taxon>
        <taxon>Dikarya</taxon>
        <taxon>Basidiomycota</taxon>
        <taxon>Agaricomycotina</taxon>
        <taxon>Agaricomycetes</taxon>
        <taxon>Polyporales</taxon>
        <taxon>Rhodofomes</taxon>
    </lineage>
</organism>
<keyword evidence="3 9" id="KW-0689">Ribosomal protein</keyword>
<dbReference type="STRING" id="34475.A0A4Y9YLL2"/>
<accession>A0A4Y9YLL2</accession>
<dbReference type="EMBL" id="SEKV01000151">
    <property type="protein sequence ID" value="TFY62840.1"/>
    <property type="molecule type" value="Genomic_DNA"/>
</dbReference>
<dbReference type="Proteomes" id="UP000298390">
    <property type="component" value="Unassembled WGS sequence"/>
</dbReference>
<evidence type="ECO:0000256" key="7">
    <source>
        <dbReference type="ARBA" id="ARBA00035421"/>
    </source>
</evidence>
<evidence type="ECO:0000313" key="9">
    <source>
        <dbReference type="EMBL" id="KAH9836991.1"/>
    </source>
</evidence>
<evidence type="ECO:0000313" key="12">
    <source>
        <dbReference type="Proteomes" id="UP000814176"/>
    </source>
</evidence>
<comment type="similarity">
    <text evidence="2">Belongs to the mitochondrion-specific ribosomal protein mS23 family.</text>
</comment>
<keyword evidence="5" id="KW-0687">Ribonucleoprotein</keyword>
<dbReference type="OrthoDB" id="5542239at2759"/>
<dbReference type="EMBL" id="JADCUA010000009">
    <property type="protein sequence ID" value="KAH9836991.1"/>
    <property type="molecule type" value="Genomic_DNA"/>
</dbReference>
<feature type="region of interest" description="Disordered" evidence="8">
    <location>
        <begin position="39"/>
        <end position="75"/>
    </location>
</feature>
<evidence type="ECO:0000256" key="2">
    <source>
        <dbReference type="ARBA" id="ARBA00009864"/>
    </source>
</evidence>
<comment type="subcellular location">
    <subcellularLocation>
        <location evidence="1">Mitochondrion</location>
    </subcellularLocation>
</comment>
<dbReference type="GO" id="GO:0005763">
    <property type="term" value="C:mitochondrial small ribosomal subunit"/>
    <property type="evidence" value="ECO:0007669"/>
    <property type="project" value="InterPro"/>
</dbReference>
<dbReference type="Pfam" id="PF13741">
    <property type="entry name" value="MRP-S25"/>
    <property type="match status" value="1"/>
</dbReference>
<name>A0A4Y9YLL2_9APHY</name>
<feature type="compositionally biased region" description="Polar residues" evidence="8">
    <location>
        <begin position="47"/>
        <end position="63"/>
    </location>
</feature>
<dbReference type="InterPro" id="IPR016939">
    <property type="entry name" value="Ribosomal_mS23_fun"/>
</dbReference>
<protein>
    <recommendedName>
        <fullName evidence="6">Small ribosomal subunit protein mS23</fullName>
    </recommendedName>
    <alternativeName>
        <fullName evidence="7">37S ribosomal protein S25, mitochondrial</fullName>
    </alternativeName>
</protein>
<dbReference type="GO" id="GO:0003735">
    <property type="term" value="F:structural constituent of ribosome"/>
    <property type="evidence" value="ECO:0007669"/>
    <property type="project" value="InterPro"/>
</dbReference>
<evidence type="ECO:0000256" key="1">
    <source>
        <dbReference type="ARBA" id="ARBA00004173"/>
    </source>
</evidence>
<evidence type="ECO:0000256" key="5">
    <source>
        <dbReference type="ARBA" id="ARBA00023274"/>
    </source>
</evidence>
<keyword evidence="4" id="KW-0496">Mitochondrion</keyword>
<dbReference type="AlphaFoldDB" id="A0A4Y9YLL2"/>
<evidence type="ECO:0000313" key="11">
    <source>
        <dbReference type="Proteomes" id="UP000298390"/>
    </source>
</evidence>
<dbReference type="GeneID" id="72000224"/>
<reference evidence="9 12" key="2">
    <citation type="journal article" date="2021" name="Environ. Microbiol.">
        <title>Gene family expansions and transcriptome signatures uncover fungal adaptations to wood decay.</title>
        <authorList>
            <person name="Hage H."/>
            <person name="Miyauchi S."/>
            <person name="Viragh M."/>
            <person name="Drula E."/>
            <person name="Min B."/>
            <person name="Chaduli D."/>
            <person name="Navarro D."/>
            <person name="Favel A."/>
            <person name="Norest M."/>
            <person name="Lesage-Meessen L."/>
            <person name="Balint B."/>
            <person name="Merenyi Z."/>
            <person name="de Eugenio L."/>
            <person name="Morin E."/>
            <person name="Martinez A.T."/>
            <person name="Baldrian P."/>
            <person name="Stursova M."/>
            <person name="Martinez M.J."/>
            <person name="Novotny C."/>
            <person name="Magnuson J.K."/>
            <person name="Spatafora J.W."/>
            <person name="Maurice S."/>
            <person name="Pangilinan J."/>
            <person name="Andreopoulos W."/>
            <person name="LaButti K."/>
            <person name="Hundley H."/>
            <person name="Na H."/>
            <person name="Kuo A."/>
            <person name="Barry K."/>
            <person name="Lipzen A."/>
            <person name="Henrissat B."/>
            <person name="Riley R."/>
            <person name="Ahrendt S."/>
            <person name="Nagy L.G."/>
            <person name="Grigoriev I.V."/>
            <person name="Martin F."/>
            <person name="Rosso M.N."/>
        </authorList>
    </citation>
    <scope>NUCLEOTIDE SEQUENCE [LARGE SCALE GENOMIC DNA]</scope>
    <source>
        <strain evidence="9 12">CIRM-BRFM 1785</strain>
    </source>
</reference>
<proteinExistence type="inferred from homology"/>
<dbReference type="Proteomes" id="UP000814176">
    <property type="component" value="Unassembled WGS sequence"/>
</dbReference>
<gene>
    <name evidence="9" type="ORF">C8Q71DRAFT_580472</name>
    <name evidence="10" type="ORF">EVJ58_g3615</name>
</gene>
<evidence type="ECO:0000313" key="10">
    <source>
        <dbReference type="EMBL" id="TFY62840.1"/>
    </source>
</evidence>
<evidence type="ECO:0000256" key="8">
    <source>
        <dbReference type="SAM" id="MobiDB-lite"/>
    </source>
</evidence>
<evidence type="ECO:0000256" key="6">
    <source>
        <dbReference type="ARBA" id="ARBA00035137"/>
    </source>
</evidence>
<evidence type="ECO:0000256" key="4">
    <source>
        <dbReference type="ARBA" id="ARBA00023128"/>
    </source>
</evidence>
<dbReference type="PANTHER" id="PTHR37799">
    <property type="entry name" value="37S RIBOSOMAL PROTEIN S25, MITOCHONDRIAL"/>
    <property type="match status" value="1"/>
</dbReference>
<sequence>MAKRIATQVHKTASRLLRENYFPKEPAWFQAVLDHPPIAVPPRDTASRTSFDLPQHRSATTQKSRSSARPPARPSSIQYIEDQIRRQFFSDHPFEAFRPTTLVEGLTIEDEHPIRGEQWTRLRQRGRNPTPEDAVRFAVNLYTHHGVPISPAYAMAVAQFRSLRSEQQFARRFALLEAKHHGVEFGPSQTEITFQKEDKALNTWENTEKQHLEEAIARKKWRAIVERDSPPTPWTKGQEYTRLWQEGVRPSYAPLQIAPSVATPAGAALTPDEQVQIAMQNRLRKRDSFRVLPSLAPARK</sequence>
<reference evidence="10 11" key="1">
    <citation type="submission" date="2019-01" db="EMBL/GenBank/DDBJ databases">
        <title>Genome sequencing of the rare red list fungi Fomitopsis rosea.</title>
        <authorList>
            <person name="Buettner E."/>
            <person name="Kellner H."/>
        </authorList>
    </citation>
    <scope>NUCLEOTIDE SEQUENCE [LARGE SCALE GENOMIC DNA]</scope>
    <source>
        <strain evidence="10 11">DSM 105464</strain>
    </source>
</reference>
<evidence type="ECO:0000256" key="3">
    <source>
        <dbReference type="ARBA" id="ARBA00022980"/>
    </source>
</evidence>
<dbReference type="RefSeq" id="XP_047779160.1">
    <property type="nucleotide sequence ID" value="XM_047919492.1"/>
</dbReference>
<feature type="compositionally biased region" description="Low complexity" evidence="8">
    <location>
        <begin position="64"/>
        <end position="75"/>
    </location>
</feature>
<keyword evidence="12" id="KW-1185">Reference proteome</keyword>
<dbReference type="PANTHER" id="PTHR37799:SF1">
    <property type="entry name" value="SMALL RIBOSOMAL SUBUNIT PROTEIN MS23"/>
    <property type="match status" value="1"/>
</dbReference>
<comment type="caution">
    <text evidence="10">The sequence shown here is derived from an EMBL/GenBank/DDBJ whole genome shotgun (WGS) entry which is preliminary data.</text>
</comment>